<dbReference type="GO" id="GO:0016035">
    <property type="term" value="C:zeta DNA polymerase complex"/>
    <property type="evidence" value="ECO:0007669"/>
    <property type="project" value="EnsemblFungi"/>
</dbReference>
<reference key="2">
    <citation type="submission" date="2011-08" db="EMBL/GenBank/DDBJ databases">
        <title>Genome sequence of Naumovozyma castellii.</title>
        <authorList>
            <person name="Gordon J.L."/>
            <person name="Armisen D."/>
            <person name="Proux-Wera E."/>
            <person name="OhEigeartaigh S.S."/>
            <person name="Byrne K.P."/>
            <person name="Wolfe K.H."/>
        </authorList>
    </citation>
    <scope>NUCLEOTIDE SEQUENCE</scope>
    <source>
        <strain>Type strain:CBS 4309</strain>
    </source>
</reference>
<proteinExistence type="predicted"/>
<evidence type="ECO:0008006" key="4">
    <source>
        <dbReference type="Google" id="ProtNLM"/>
    </source>
</evidence>
<dbReference type="KEGG" id="ncs:NCAS_0A08310"/>
<evidence type="ECO:0000313" key="3">
    <source>
        <dbReference type="Proteomes" id="UP000001640"/>
    </source>
</evidence>
<organism evidence="2 3">
    <name type="scientific">Naumovozyma castellii</name>
    <name type="common">Yeast</name>
    <name type="synonym">Saccharomyces castellii</name>
    <dbReference type="NCBI Taxonomy" id="27288"/>
    <lineage>
        <taxon>Eukaryota</taxon>
        <taxon>Fungi</taxon>
        <taxon>Dikarya</taxon>
        <taxon>Ascomycota</taxon>
        <taxon>Saccharomycotina</taxon>
        <taxon>Saccharomycetes</taxon>
        <taxon>Saccharomycetales</taxon>
        <taxon>Saccharomycetaceae</taxon>
        <taxon>Naumovozyma</taxon>
    </lineage>
</organism>
<dbReference type="InParanoid" id="G0V7E1"/>
<dbReference type="EMBL" id="HE576752">
    <property type="protein sequence ID" value="CCC67389.1"/>
    <property type="molecule type" value="Genomic_DNA"/>
</dbReference>
<dbReference type="GO" id="GO:0043625">
    <property type="term" value="C:delta DNA polymerase complex"/>
    <property type="evidence" value="ECO:0007669"/>
    <property type="project" value="EnsemblFungi"/>
</dbReference>
<feature type="compositionally biased region" description="Basic residues" evidence="1">
    <location>
        <begin position="403"/>
        <end position="414"/>
    </location>
</feature>
<feature type="compositionally biased region" description="Basic and acidic residues" evidence="1">
    <location>
        <begin position="224"/>
        <end position="270"/>
    </location>
</feature>
<sequence length="424" mass="47911">MRGSVQIGKQSKKSLNIEHCIRCPPQEMAEEKINSYINEKLLTEVKPVLFTDLISQFKLGPSKAKKSMYSYYKFTSTSNVNFNCILMCCYKDGTVKLRSDLNNATNEMDEEQDNLTDCFIYAFNPMEEFIPVNSVIEQMNALTIRNPFKLATSTLEEVKPIQPQMRSKTTDASGSSSSKTTHISSRSNTLPESKVESNVAGKIGKKPTSKSKSMGLQSTALLSKMREAREARETERQLELRKRREDAIQKRTKSDPKRKAQMDELNKLFVDDEDEDEDEEEVEIKETATESDHHPVDMENIVAEQNNINEKDEQGSGTGTRVSSSKIATTNVSELEELLNTTTEDSILEIKKDGEKPNDREEKPFTSSSYVDEDGYIVTKRPATSTPPQPAKKRQTHSVNTIKSKRPASVKKKQGSIESFFKRS</sequence>
<keyword evidence="3" id="KW-1185">Reference proteome</keyword>
<dbReference type="eggNOG" id="ENOG502QW2D">
    <property type="taxonomic scope" value="Eukaryota"/>
</dbReference>
<protein>
    <recommendedName>
        <fullName evidence="4">DNA polymerase delta subunit 3</fullName>
    </recommendedName>
</protein>
<feature type="compositionally biased region" description="Basic and acidic residues" evidence="1">
    <location>
        <begin position="284"/>
        <end position="297"/>
    </location>
</feature>
<evidence type="ECO:0000256" key="1">
    <source>
        <dbReference type="SAM" id="MobiDB-lite"/>
    </source>
</evidence>
<dbReference type="OrthoDB" id="4036325at2759"/>
<dbReference type="GO" id="GO:0000727">
    <property type="term" value="P:double-strand break repair via break-induced replication"/>
    <property type="evidence" value="ECO:0007669"/>
    <property type="project" value="EnsemblFungi"/>
</dbReference>
<dbReference type="GO" id="GO:0042276">
    <property type="term" value="P:error-prone translesion synthesis"/>
    <property type="evidence" value="ECO:0007669"/>
    <property type="project" value="EnsemblFungi"/>
</dbReference>
<dbReference type="OMA" id="DCFIYAF"/>
<dbReference type="RefSeq" id="XP_003673770.1">
    <property type="nucleotide sequence ID" value="XM_003673722.1"/>
</dbReference>
<feature type="compositionally biased region" description="Polar residues" evidence="1">
    <location>
        <begin position="319"/>
        <end position="328"/>
    </location>
</feature>
<name>G0V7E1_NAUCA</name>
<dbReference type="GO" id="GO:0043137">
    <property type="term" value="P:DNA replication, removal of RNA primer"/>
    <property type="evidence" value="ECO:0007669"/>
    <property type="project" value="EnsemblFungi"/>
</dbReference>
<dbReference type="GO" id="GO:0006278">
    <property type="term" value="P:RNA-templated DNA biosynthetic process"/>
    <property type="evidence" value="ECO:0007669"/>
    <property type="project" value="EnsemblFungi"/>
</dbReference>
<dbReference type="GO" id="GO:0006277">
    <property type="term" value="P:DNA amplification"/>
    <property type="evidence" value="ECO:0007669"/>
    <property type="project" value="EnsemblFungi"/>
</dbReference>
<feature type="compositionally biased region" description="Acidic residues" evidence="1">
    <location>
        <begin position="271"/>
        <end position="283"/>
    </location>
</feature>
<dbReference type="Proteomes" id="UP000001640">
    <property type="component" value="Chromosome 1"/>
</dbReference>
<feature type="compositionally biased region" description="Polar residues" evidence="1">
    <location>
        <begin position="210"/>
        <end position="221"/>
    </location>
</feature>
<feature type="compositionally biased region" description="Low complexity" evidence="1">
    <location>
        <begin position="170"/>
        <end position="187"/>
    </location>
</feature>
<feature type="compositionally biased region" description="Basic and acidic residues" evidence="1">
    <location>
        <begin position="348"/>
        <end position="364"/>
    </location>
</feature>
<feature type="region of interest" description="Disordered" evidence="1">
    <location>
        <begin position="156"/>
        <end position="424"/>
    </location>
</feature>
<dbReference type="GeneID" id="96900868"/>
<evidence type="ECO:0000313" key="2">
    <source>
        <dbReference type="EMBL" id="CCC67389.1"/>
    </source>
</evidence>
<dbReference type="GO" id="GO:0000510">
    <property type="term" value="F:H3-H4 histone complex chaperone activity"/>
    <property type="evidence" value="ECO:0007669"/>
    <property type="project" value="EnsemblFungi"/>
</dbReference>
<dbReference type="STRING" id="1064592.G0V7E1"/>
<dbReference type="GO" id="GO:0003887">
    <property type="term" value="F:DNA-directed DNA polymerase activity"/>
    <property type="evidence" value="ECO:0007669"/>
    <property type="project" value="EnsemblFungi"/>
</dbReference>
<dbReference type="AlphaFoldDB" id="G0V7E1"/>
<feature type="compositionally biased region" description="Low complexity" evidence="1">
    <location>
        <begin position="329"/>
        <end position="344"/>
    </location>
</feature>
<gene>
    <name evidence="2" type="primary">NCAS0A08310</name>
    <name evidence="2" type="ordered locus">NCAS_0A08310</name>
</gene>
<reference evidence="3" key="1">
    <citation type="journal article" date="2011" name="Proc. Natl. Acad. Sci. U.S.A.">
        <title>Evolutionary erosion of yeast sex chromosomes by mating-type switching accidents.</title>
        <authorList>
            <person name="Gordon J.L."/>
            <person name="Armisen D."/>
            <person name="Proux-Wera E."/>
            <person name="Oheigeartaigh S.S."/>
            <person name="Byrne K.P."/>
            <person name="Wolfe K.H."/>
        </authorList>
    </citation>
    <scope>NUCLEOTIDE SEQUENCE [LARGE SCALE GENOMIC DNA]</scope>
    <source>
        <strain evidence="3">ATCC 76901 / BCRC 22586 / CBS 4309 / NBRC 1992 / NRRL Y-12630</strain>
    </source>
</reference>
<accession>G0V7E1</accession>
<dbReference type="FunCoup" id="G0V7E1">
    <property type="interactions" value="155"/>
</dbReference>
<dbReference type="HOGENOM" id="CLU_794694_0_0_1"/>